<dbReference type="CDD" id="cd03257">
    <property type="entry name" value="ABC_NikE_OppD_transporters"/>
    <property type="match status" value="2"/>
</dbReference>
<evidence type="ECO:0000313" key="6">
    <source>
        <dbReference type="EMBL" id="MDV2476603.1"/>
    </source>
</evidence>
<dbReference type="EMBL" id="WBMO01000001">
    <property type="protein sequence ID" value="MDV2476603.1"/>
    <property type="molecule type" value="Genomic_DNA"/>
</dbReference>
<dbReference type="SMART" id="SM00382">
    <property type="entry name" value="AAA"/>
    <property type="match status" value="2"/>
</dbReference>
<proteinExistence type="inferred from homology"/>
<dbReference type="Proteomes" id="UP001275440">
    <property type="component" value="Unassembled WGS sequence"/>
</dbReference>
<accession>A0ABU3WTA1</accession>
<comment type="similarity">
    <text evidence="1">Belongs to the ABC transporter superfamily.</text>
</comment>
<keyword evidence="2" id="KW-0813">Transport</keyword>
<dbReference type="InterPro" id="IPR013563">
    <property type="entry name" value="Oligopep_ABC_C"/>
</dbReference>
<protein>
    <submittedName>
        <fullName evidence="6">ABC transporter ATP-binding protein</fullName>
    </submittedName>
</protein>
<feature type="domain" description="ABC transporter" evidence="5">
    <location>
        <begin position="4"/>
        <end position="264"/>
    </location>
</feature>
<dbReference type="InterPro" id="IPR003593">
    <property type="entry name" value="AAA+_ATPase"/>
</dbReference>
<dbReference type="SUPFAM" id="SSF52540">
    <property type="entry name" value="P-loop containing nucleoside triphosphate hydrolases"/>
    <property type="match status" value="2"/>
</dbReference>
<dbReference type="GO" id="GO:0005524">
    <property type="term" value="F:ATP binding"/>
    <property type="evidence" value="ECO:0007669"/>
    <property type="project" value="UniProtKB-KW"/>
</dbReference>
<comment type="caution">
    <text evidence="6">The sequence shown here is derived from an EMBL/GenBank/DDBJ whole genome shotgun (WGS) entry which is preliminary data.</text>
</comment>
<name>A0ABU3WTA1_9NOCA</name>
<dbReference type="Pfam" id="PF08352">
    <property type="entry name" value="oligo_HPY"/>
    <property type="match status" value="2"/>
</dbReference>
<dbReference type="Gene3D" id="3.40.50.300">
    <property type="entry name" value="P-loop containing nucleotide triphosphate hydrolases"/>
    <property type="match status" value="2"/>
</dbReference>
<evidence type="ECO:0000256" key="3">
    <source>
        <dbReference type="ARBA" id="ARBA00022741"/>
    </source>
</evidence>
<organism evidence="6 7">
    <name type="scientific">Rhodococcus zopfii</name>
    <dbReference type="NCBI Taxonomy" id="43772"/>
    <lineage>
        <taxon>Bacteria</taxon>
        <taxon>Bacillati</taxon>
        <taxon>Actinomycetota</taxon>
        <taxon>Actinomycetes</taxon>
        <taxon>Mycobacteriales</taxon>
        <taxon>Nocardiaceae</taxon>
        <taxon>Rhodococcus</taxon>
    </lineage>
</organism>
<keyword evidence="3" id="KW-0547">Nucleotide-binding</keyword>
<dbReference type="InterPro" id="IPR027417">
    <property type="entry name" value="P-loop_NTPase"/>
</dbReference>
<evidence type="ECO:0000256" key="4">
    <source>
        <dbReference type="ARBA" id="ARBA00022840"/>
    </source>
</evidence>
<keyword evidence="7" id="KW-1185">Reference proteome</keyword>
<evidence type="ECO:0000259" key="5">
    <source>
        <dbReference type="PROSITE" id="PS50893"/>
    </source>
</evidence>
<dbReference type="InterPro" id="IPR003439">
    <property type="entry name" value="ABC_transporter-like_ATP-bd"/>
</dbReference>
<dbReference type="InterPro" id="IPR050319">
    <property type="entry name" value="ABC_transp_ATP-bind"/>
</dbReference>
<dbReference type="PANTHER" id="PTHR43776">
    <property type="entry name" value="TRANSPORT ATP-BINDING PROTEIN"/>
    <property type="match status" value="1"/>
</dbReference>
<feature type="domain" description="ABC transporter" evidence="5">
    <location>
        <begin position="304"/>
        <end position="547"/>
    </location>
</feature>
<dbReference type="PROSITE" id="PS00211">
    <property type="entry name" value="ABC_TRANSPORTER_1"/>
    <property type="match status" value="2"/>
</dbReference>
<dbReference type="PROSITE" id="PS50893">
    <property type="entry name" value="ABC_TRANSPORTER_2"/>
    <property type="match status" value="2"/>
</dbReference>
<evidence type="ECO:0000313" key="7">
    <source>
        <dbReference type="Proteomes" id="UP001275440"/>
    </source>
</evidence>
<evidence type="ECO:0000256" key="2">
    <source>
        <dbReference type="ARBA" id="ARBA00022448"/>
    </source>
</evidence>
<dbReference type="InterPro" id="IPR017871">
    <property type="entry name" value="ABC_transporter-like_CS"/>
</dbReference>
<keyword evidence="4 6" id="KW-0067">ATP-binding</keyword>
<sequence length="557" mass="60037">MTLLSFEDVEIWYVGRGTSPTKAVSGISLDVRPGELVAIVGESGSGKSTLILSAIGLLPRSSRVEGRILLFGNDVAGWSPNKFARYRGSYVGFVPQDPGVSLNPVKQIGKQLEDALSNRTGKNRLLPFSVSAQRHTLKSQALKFLELAGLADPGRIYAKYPHELSGGMKQRVLIAIALSGEPKLLIADEPTSALDVTVQKQILDHLDRLRTELGIGILLVTHDLGVALERADRVVVMRGGAVVEDGRSAELLHHAADPYTRRLLDSAPGLHTGGLTPRPIRLGPLAAHTTADRPGIRSSAQYAIDVKGVSKTFHAAHSSTEPVVAAADVSFRVATGTTHSLVGESGAGKSTIARIVAGLRTPDAGEVTLLGNTGSWSRRELSRRLQFVYQNPYSSLNPRLSVADLITEPLRVHRKEVDRTQRRAIAEELLDGVRLDRKYAARRAGELSGGQAQRVAIARALALSPEIVILDEAVSALDVSVQSEILQLLVDLQAAYSLTYLFITHDLGVVRLIADTVTVMRHGTVVESGPTAQILDDPMDEYTRRLVDSVPGSHLFL</sequence>
<reference evidence="6 7" key="1">
    <citation type="submission" date="2019-10" db="EMBL/GenBank/DDBJ databases">
        <title>Draft Genome Assembly of Rhodococcus zopfii DSM44189.</title>
        <authorList>
            <person name="Sutton J.M."/>
            <person name="Akob D.M."/>
            <person name="Bushman T.J."/>
        </authorList>
    </citation>
    <scope>NUCLEOTIDE SEQUENCE [LARGE SCALE GENOMIC DNA]</scope>
    <source>
        <strain evidence="6 7">DSM 44189</strain>
    </source>
</reference>
<dbReference type="Pfam" id="PF00005">
    <property type="entry name" value="ABC_tran"/>
    <property type="match status" value="2"/>
</dbReference>
<dbReference type="PANTHER" id="PTHR43776:SF7">
    <property type="entry name" value="D,D-DIPEPTIDE TRANSPORT ATP-BINDING PROTEIN DDPF-RELATED"/>
    <property type="match status" value="1"/>
</dbReference>
<evidence type="ECO:0000256" key="1">
    <source>
        <dbReference type="ARBA" id="ARBA00005417"/>
    </source>
</evidence>
<gene>
    <name evidence="6" type="ORF">F8M49_17085</name>
</gene>